<accession>A0A935MRF5</accession>
<proteinExistence type="predicted"/>
<evidence type="ECO:0000256" key="1">
    <source>
        <dbReference type="SAM" id="MobiDB-lite"/>
    </source>
</evidence>
<sequence>MNDLNNDDEINMLIAAEISETPLPGTLRQGLRQRLSERLDDSLRRHAGR</sequence>
<evidence type="ECO:0000313" key="2">
    <source>
        <dbReference type="EMBL" id="MBK7415923.1"/>
    </source>
</evidence>
<organism evidence="2 3">
    <name type="scientific">Candidatus Dechloromonas phosphorivorans</name>
    <dbReference type="NCBI Taxonomy" id="2899244"/>
    <lineage>
        <taxon>Bacteria</taxon>
        <taxon>Pseudomonadati</taxon>
        <taxon>Pseudomonadota</taxon>
        <taxon>Betaproteobacteria</taxon>
        <taxon>Rhodocyclales</taxon>
        <taxon>Azonexaceae</taxon>
        <taxon>Dechloromonas</taxon>
    </lineage>
</organism>
<name>A0A935MRF5_9RHOO</name>
<feature type="region of interest" description="Disordered" evidence="1">
    <location>
        <begin position="25"/>
        <end position="49"/>
    </location>
</feature>
<gene>
    <name evidence="2" type="ORF">IPJ38_13205</name>
</gene>
<dbReference type="Proteomes" id="UP000739411">
    <property type="component" value="Unassembled WGS sequence"/>
</dbReference>
<reference evidence="2 3" key="1">
    <citation type="submission" date="2020-10" db="EMBL/GenBank/DDBJ databases">
        <title>Connecting structure to function with the recovery of over 1000 high-quality activated sludge metagenome-assembled genomes encoding full-length rRNA genes using long-read sequencing.</title>
        <authorList>
            <person name="Singleton C.M."/>
            <person name="Petriglieri F."/>
            <person name="Kristensen J.M."/>
            <person name="Kirkegaard R.H."/>
            <person name="Michaelsen T.Y."/>
            <person name="Andersen M.H."/>
            <person name="Karst S.M."/>
            <person name="Dueholm M.S."/>
            <person name="Nielsen P.H."/>
            <person name="Albertsen M."/>
        </authorList>
    </citation>
    <scope>NUCLEOTIDE SEQUENCE [LARGE SCALE GENOMIC DNA]</scope>
    <source>
        <strain evidence="2">EsbW_18-Q3-R4-48_BATAC.463</strain>
    </source>
</reference>
<dbReference type="AlphaFoldDB" id="A0A935MRF5"/>
<feature type="compositionally biased region" description="Basic and acidic residues" evidence="1">
    <location>
        <begin position="34"/>
        <end position="49"/>
    </location>
</feature>
<dbReference type="EMBL" id="JADJMS010000028">
    <property type="protein sequence ID" value="MBK7415923.1"/>
    <property type="molecule type" value="Genomic_DNA"/>
</dbReference>
<protein>
    <submittedName>
        <fullName evidence="2">Uncharacterized protein</fullName>
    </submittedName>
</protein>
<evidence type="ECO:0000313" key="3">
    <source>
        <dbReference type="Proteomes" id="UP000739411"/>
    </source>
</evidence>
<comment type="caution">
    <text evidence="2">The sequence shown here is derived from an EMBL/GenBank/DDBJ whole genome shotgun (WGS) entry which is preliminary data.</text>
</comment>